<feature type="transmembrane region" description="Helical" evidence="8">
    <location>
        <begin position="370"/>
        <end position="389"/>
    </location>
</feature>
<dbReference type="Pfam" id="PF13231">
    <property type="entry name" value="PMT_2"/>
    <property type="match status" value="1"/>
</dbReference>
<feature type="transmembrane region" description="Helical" evidence="8">
    <location>
        <begin position="343"/>
        <end position="363"/>
    </location>
</feature>
<dbReference type="GO" id="GO:0009103">
    <property type="term" value="P:lipopolysaccharide biosynthetic process"/>
    <property type="evidence" value="ECO:0007669"/>
    <property type="project" value="UniProtKB-ARBA"/>
</dbReference>
<dbReference type="InterPro" id="IPR038731">
    <property type="entry name" value="RgtA/B/C-like"/>
</dbReference>
<accession>Q119T4</accession>
<protein>
    <recommendedName>
        <fullName evidence="9">Glycosyltransferase RgtA/B/C/D-like domain-containing protein</fullName>
    </recommendedName>
</protein>
<evidence type="ECO:0000256" key="5">
    <source>
        <dbReference type="ARBA" id="ARBA00022692"/>
    </source>
</evidence>
<evidence type="ECO:0000259" key="9">
    <source>
        <dbReference type="Pfam" id="PF13231"/>
    </source>
</evidence>
<dbReference type="eggNOG" id="COG1807">
    <property type="taxonomic scope" value="Bacteria"/>
</dbReference>
<evidence type="ECO:0000256" key="4">
    <source>
        <dbReference type="ARBA" id="ARBA00022679"/>
    </source>
</evidence>
<dbReference type="GO" id="GO:0005886">
    <property type="term" value="C:plasma membrane"/>
    <property type="evidence" value="ECO:0007669"/>
    <property type="project" value="UniProtKB-SubCell"/>
</dbReference>
<feature type="transmembrane region" description="Helical" evidence="8">
    <location>
        <begin position="177"/>
        <end position="202"/>
    </location>
</feature>
<keyword evidence="6 8" id="KW-1133">Transmembrane helix</keyword>
<feature type="transmembrane region" description="Helical" evidence="8">
    <location>
        <begin position="214"/>
        <end position="232"/>
    </location>
</feature>
<keyword evidence="5 8" id="KW-0812">Transmembrane</keyword>
<dbReference type="PANTHER" id="PTHR33908">
    <property type="entry name" value="MANNOSYLTRANSFERASE YKCB-RELATED"/>
    <property type="match status" value="1"/>
</dbReference>
<evidence type="ECO:0000256" key="3">
    <source>
        <dbReference type="ARBA" id="ARBA00022676"/>
    </source>
</evidence>
<evidence type="ECO:0000256" key="8">
    <source>
        <dbReference type="SAM" id="Phobius"/>
    </source>
</evidence>
<feature type="transmembrane region" description="Helical" evidence="8">
    <location>
        <begin position="312"/>
        <end position="337"/>
    </location>
</feature>
<feature type="transmembrane region" description="Helical" evidence="8">
    <location>
        <begin position="101"/>
        <end position="122"/>
    </location>
</feature>
<keyword evidence="2" id="KW-1003">Cell membrane</keyword>
<dbReference type="OrthoDB" id="440300at2"/>
<evidence type="ECO:0000256" key="2">
    <source>
        <dbReference type="ARBA" id="ARBA00022475"/>
    </source>
</evidence>
<dbReference type="GO" id="GO:0016763">
    <property type="term" value="F:pentosyltransferase activity"/>
    <property type="evidence" value="ECO:0007669"/>
    <property type="project" value="TreeGrafter"/>
</dbReference>
<gene>
    <name evidence="10" type="ordered locus">Tery_0256</name>
</gene>
<dbReference type="InterPro" id="IPR050297">
    <property type="entry name" value="LipidA_mod_glycosyltrf_83"/>
</dbReference>
<evidence type="ECO:0000256" key="6">
    <source>
        <dbReference type="ARBA" id="ARBA00022989"/>
    </source>
</evidence>
<feature type="transmembrane region" description="Helical" evidence="8">
    <location>
        <begin position="12"/>
        <end position="28"/>
    </location>
</feature>
<feature type="domain" description="Glycosyltransferase RgtA/B/C/D-like" evidence="9">
    <location>
        <begin position="79"/>
        <end position="228"/>
    </location>
</feature>
<dbReference type="HOGENOM" id="CLU_536288_0_0_3"/>
<reference evidence="10" key="1">
    <citation type="submission" date="2006-06" db="EMBL/GenBank/DDBJ databases">
        <title>Complete sequence of Trichodesmium erythraeum IMS101.</title>
        <authorList>
            <consortium name="US DOE Joint Genome Institute"/>
            <person name="Copeland A."/>
            <person name="Lucas S."/>
            <person name="Lapidus A."/>
            <person name="Barry K."/>
            <person name="Detter J.C."/>
            <person name="Glavina del Rio T."/>
            <person name="Hammon N."/>
            <person name="Israni S."/>
            <person name="Dalin E."/>
            <person name="Tice H."/>
            <person name="Pitluck S."/>
            <person name="Kiss H."/>
            <person name="Munk A.C."/>
            <person name="Brettin T."/>
            <person name="Bruce D."/>
            <person name="Han C."/>
            <person name="Tapia R."/>
            <person name="Gilna P."/>
            <person name="Schmutz J."/>
            <person name="Larimer F."/>
            <person name="Land M."/>
            <person name="Hauser L."/>
            <person name="Kyrpides N."/>
            <person name="Kim E."/>
            <person name="Richardson P."/>
        </authorList>
    </citation>
    <scope>NUCLEOTIDE SEQUENCE [LARGE SCALE GENOMIC DNA]</scope>
    <source>
        <strain evidence="10">IMS101</strain>
    </source>
</reference>
<organism evidence="10">
    <name type="scientific">Trichodesmium erythraeum (strain IMS101)</name>
    <dbReference type="NCBI Taxonomy" id="203124"/>
    <lineage>
        <taxon>Bacteria</taxon>
        <taxon>Bacillati</taxon>
        <taxon>Cyanobacteriota</taxon>
        <taxon>Cyanophyceae</taxon>
        <taxon>Oscillatoriophycideae</taxon>
        <taxon>Oscillatoriales</taxon>
        <taxon>Microcoleaceae</taxon>
        <taxon>Trichodesmium</taxon>
    </lineage>
</organism>
<evidence type="ECO:0000313" key="10">
    <source>
        <dbReference type="EMBL" id="ABG49740.1"/>
    </source>
</evidence>
<evidence type="ECO:0000256" key="1">
    <source>
        <dbReference type="ARBA" id="ARBA00004651"/>
    </source>
</evidence>
<sequence>MTFRRNLFTHLFPYILLFIITAIALYITKPVSLQIRWNDETLYYTVAQNIVRHFDFNSNHYLASSIIQKGYPTKDTHLPGYPIILAFGFLIGGINEATPFFVNYLLLILTIFLIFTVGRLIANQWVGFGASLIYLVYPYTLVLTHSVMTEISAAAVIMVVVAILFLQKESFLKGLFLGLAIALAYLIKPFLLTLFITSTTLLWIEKSKHYKKTLLSLLFSFGLLFVTVLIPLSQNQEIYPYAATRILSQSNLTDMLRMIWENFLFNCTLVINFKRFPVYGTITISMFLLWSITLAVLATASHQKKLQKWEKYTHLCVFSLINFMSALLAFLLLYQYINATRGLSVFSPLMAILSVTSLWLLIPQLKIQKVVASGLGICLCLSYSNFVTFHKLKNLQRRQYQRLYTYSSRLEKVILKLSIQPQVVMSNKNFYLAIANYPTQVIWQLPQTLQELQQVDKEVSIDLIELKDSDPIFQENLQVYGNINLLDNRYILQYQNQGFYYYLQKHKL</sequence>
<feature type="transmembrane region" description="Helical" evidence="8">
    <location>
        <begin position="134"/>
        <end position="165"/>
    </location>
</feature>
<dbReference type="RefSeq" id="WP_011610136.1">
    <property type="nucleotide sequence ID" value="NC_008312.1"/>
</dbReference>
<proteinExistence type="predicted"/>
<dbReference type="PANTHER" id="PTHR33908:SF11">
    <property type="entry name" value="MEMBRANE PROTEIN"/>
    <property type="match status" value="1"/>
</dbReference>
<dbReference type="KEGG" id="ter:Tery_0256"/>
<feature type="transmembrane region" description="Helical" evidence="8">
    <location>
        <begin position="78"/>
        <end position="95"/>
    </location>
</feature>
<dbReference type="EMBL" id="CP000393">
    <property type="protein sequence ID" value="ABG49740.1"/>
    <property type="molecule type" value="Genomic_DNA"/>
</dbReference>
<feature type="transmembrane region" description="Helical" evidence="8">
    <location>
        <begin position="278"/>
        <end position="300"/>
    </location>
</feature>
<keyword evidence="7 8" id="KW-0472">Membrane</keyword>
<comment type="subcellular location">
    <subcellularLocation>
        <location evidence="1">Cell membrane</location>
        <topology evidence="1">Multi-pass membrane protein</topology>
    </subcellularLocation>
</comment>
<dbReference type="AlphaFoldDB" id="Q119T4"/>
<evidence type="ECO:0000256" key="7">
    <source>
        <dbReference type="ARBA" id="ARBA00023136"/>
    </source>
</evidence>
<keyword evidence="4" id="KW-0808">Transferase</keyword>
<name>Q119T4_TRIEI</name>
<keyword evidence="3" id="KW-0328">Glycosyltransferase</keyword>